<dbReference type="Pfam" id="PF00534">
    <property type="entry name" value="Glycos_transf_1"/>
    <property type="match status" value="1"/>
</dbReference>
<proteinExistence type="predicted"/>
<gene>
    <name evidence="2" type="ORF">DX130_01660</name>
</gene>
<dbReference type="OrthoDB" id="9813638at2"/>
<dbReference type="GO" id="GO:0016757">
    <property type="term" value="F:glycosyltransferase activity"/>
    <property type="evidence" value="ECO:0007669"/>
    <property type="project" value="InterPro"/>
</dbReference>
<dbReference type="PANTHER" id="PTHR12526">
    <property type="entry name" value="GLYCOSYLTRANSFERASE"/>
    <property type="match status" value="1"/>
</dbReference>
<comment type="caution">
    <text evidence="2">The sequence shown here is derived from an EMBL/GenBank/DDBJ whole genome shotgun (WGS) entry which is preliminary data.</text>
</comment>
<keyword evidence="3" id="KW-1185">Reference proteome</keyword>
<dbReference type="RefSeq" id="WP_116042315.1">
    <property type="nucleotide sequence ID" value="NZ_QUBQ01000001.1"/>
</dbReference>
<evidence type="ECO:0000313" key="2">
    <source>
        <dbReference type="EMBL" id="REK75810.1"/>
    </source>
</evidence>
<dbReference type="Proteomes" id="UP000261905">
    <property type="component" value="Unassembled WGS sequence"/>
</dbReference>
<dbReference type="EMBL" id="QUBQ01000001">
    <property type="protein sequence ID" value="REK75810.1"/>
    <property type="molecule type" value="Genomic_DNA"/>
</dbReference>
<accession>A0A371PHU5</accession>
<protein>
    <submittedName>
        <fullName evidence="2">Glycosyltransferase</fullName>
    </submittedName>
</protein>
<keyword evidence="2" id="KW-0808">Transferase</keyword>
<evidence type="ECO:0000313" key="3">
    <source>
        <dbReference type="Proteomes" id="UP000261905"/>
    </source>
</evidence>
<dbReference type="Gene3D" id="3.40.50.2000">
    <property type="entry name" value="Glycogen Phosphorylase B"/>
    <property type="match status" value="2"/>
</dbReference>
<sequence length="398" mass="45546">MKKKLLFVMPSLAAGGGEKSLVTMLSHIDFDRYEVDLFLFNREGIFLDALPKEVRLLDSQSLFDAFTLPLLQSVRTLWSSGHFRLAYSRLRYTLRNKYRSGSSVTEQHSWKYMARALDTLEQQYDVAIGFLEKSSTYFCVDKVRADKRIGWIHIDYDKLEMDPKFDKPYFGKLDHIVTVSEECEDILKRRFPEYDRKISTIYNIVSPTIINRLGEQQAGDVYGRRKGETILLTIGRLHVQKGLPLAVEACAKLVANGYNIRWFIIGEGEEREALQELIRRHGLEERFILLGLRANPYPYTRQCDIYVQPSRFEGKSIAIDEAKIMHKPIVVTNFSTAKDQIRDGANGIIASMDSESIATAIARLVDEPELAGHLAKELSKEKLGTEEEIHKLYKLVGG</sequence>
<dbReference type="AlphaFoldDB" id="A0A371PHU5"/>
<dbReference type="InterPro" id="IPR001296">
    <property type="entry name" value="Glyco_trans_1"/>
</dbReference>
<name>A0A371PHU5_9BACL</name>
<dbReference type="CDD" id="cd03811">
    <property type="entry name" value="GT4_GT28_WabH-like"/>
    <property type="match status" value="1"/>
</dbReference>
<feature type="domain" description="Glycosyl transferase family 1" evidence="1">
    <location>
        <begin position="222"/>
        <end position="376"/>
    </location>
</feature>
<reference evidence="2 3" key="1">
    <citation type="submission" date="2018-08" db="EMBL/GenBank/DDBJ databases">
        <title>Paenibacillus sp. M4BSY-1, whole genome shotgun sequence.</title>
        <authorList>
            <person name="Tuo L."/>
        </authorList>
    </citation>
    <scope>NUCLEOTIDE SEQUENCE [LARGE SCALE GENOMIC DNA]</scope>
    <source>
        <strain evidence="2 3">M4BSY-1</strain>
    </source>
</reference>
<dbReference type="SUPFAM" id="SSF53756">
    <property type="entry name" value="UDP-Glycosyltransferase/glycogen phosphorylase"/>
    <property type="match status" value="1"/>
</dbReference>
<evidence type="ECO:0000259" key="1">
    <source>
        <dbReference type="Pfam" id="PF00534"/>
    </source>
</evidence>
<organism evidence="2 3">
    <name type="scientific">Paenibacillus paeoniae</name>
    <dbReference type="NCBI Taxonomy" id="2292705"/>
    <lineage>
        <taxon>Bacteria</taxon>
        <taxon>Bacillati</taxon>
        <taxon>Bacillota</taxon>
        <taxon>Bacilli</taxon>
        <taxon>Bacillales</taxon>
        <taxon>Paenibacillaceae</taxon>
        <taxon>Paenibacillus</taxon>
    </lineage>
</organism>